<accession>V7PLR9</accession>
<dbReference type="Proteomes" id="UP000018538">
    <property type="component" value="Unassembled WGS sequence"/>
</dbReference>
<keyword evidence="3" id="KW-1185">Reference proteome</keyword>
<reference evidence="2 3" key="1">
    <citation type="submission" date="2013-11" db="EMBL/GenBank/DDBJ databases">
        <title>The Genome Sequence of Plasmodium yoelii 17X.</title>
        <authorList>
            <consortium name="The Broad Institute Genomics Platform"/>
            <consortium name="The Broad Institute Genome Sequencing Center for Infectious Disease"/>
            <person name="Neafsey D."/>
            <person name="Adams J."/>
            <person name="Walker B."/>
            <person name="Young S.K."/>
            <person name="Zeng Q."/>
            <person name="Gargeya S."/>
            <person name="Fitzgerald M."/>
            <person name="Haas B."/>
            <person name="Abouelleil A."/>
            <person name="Alvarado L."/>
            <person name="Chapman S.B."/>
            <person name="Gainer-Dewar J."/>
            <person name="Goldberg J."/>
            <person name="Griggs A."/>
            <person name="Gujja S."/>
            <person name="Hansen M."/>
            <person name="Howarth C."/>
            <person name="Imamovic A."/>
            <person name="Ireland A."/>
            <person name="Larimer J."/>
            <person name="McCowan C."/>
            <person name="Murphy C."/>
            <person name="Pearson M."/>
            <person name="Poon T.W."/>
            <person name="Priest M."/>
            <person name="Roberts A."/>
            <person name="Saif S."/>
            <person name="Shea T."/>
            <person name="Sykes S."/>
            <person name="Wortman J."/>
            <person name="Nusbaum C."/>
            <person name="Birren B."/>
        </authorList>
    </citation>
    <scope>NUCLEOTIDE SEQUENCE [LARGE SCALE GENOMIC DNA]</scope>
    <source>
        <strain evidence="2 3">17X</strain>
    </source>
</reference>
<gene>
    <name evidence="2" type="ORF">YYC_02670</name>
</gene>
<evidence type="ECO:0000313" key="2">
    <source>
        <dbReference type="EMBL" id="ETB60374.1"/>
    </source>
</evidence>
<feature type="chain" id="PRO_5007732354" evidence="1">
    <location>
        <begin position="26"/>
        <end position="569"/>
    </location>
</feature>
<evidence type="ECO:0000256" key="1">
    <source>
        <dbReference type="SAM" id="SignalP"/>
    </source>
</evidence>
<keyword evidence="1" id="KW-0732">Signal</keyword>
<name>V7PLR9_PLAYE</name>
<proteinExistence type="predicted"/>
<dbReference type="AlphaFoldDB" id="V7PLR9"/>
<dbReference type="EMBL" id="KI635763">
    <property type="protein sequence ID" value="ETB60373.1"/>
    <property type="molecule type" value="Genomic_DNA"/>
</dbReference>
<organism evidence="2 3">
    <name type="scientific">Plasmodium yoelii 17X</name>
    <dbReference type="NCBI Taxonomy" id="1323249"/>
    <lineage>
        <taxon>Eukaryota</taxon>
        <taxon>Sar</taxon>
        <taxon>Alveolata</taxon>
        <taxon>Apicomplexa</taxon>
        <taxon>Aconoidasida</taxon>
        <taxon>Haemosporida</taxon>
        <taxon>Plasmodiidae</taxon>
        <taxon>Plasmodium</taxon>
        <taxon>Plasmodium (Vinckeia)</taxon>
    </lineage>
</organism>
<protein>
    <submittedName>
        <fullName evidence="2">Uncharacterized protein</fullName>
    </submittedName>
</protein>
<dbReference type="OrthoDB" id="391686at2759"/>
<feature type="signal peptide" evidence="1">
    <location>
        <begin position="1"/>
        <end position="25"/>
    </location>
</feature>
<evidence type="ECO:0000313" key="3">
    <source>
        <dbReference type="Proteomes" id="UP000018538"/>
    </source>
</evidence>
<dbReference type="EMBL" id="KI635763">
    <property type="protein sequence ID" value="ETB60374.1"/>
    <property type="molecule type" value="Genomic_DNA"/>
</dbReference>
<sequence length="569" mass="67449">MLVRKMYKDLLLCVFIICSSVFNESKIIQENLDIPNYQNDNRYILLDNNNISDFIQIKENSFLFNATCKVSNILNGITDSFPNIKLLTGWLNKFEFNNNNNSYDKDVIEKVLEHTWDLENKEFIVTAKNIIKKYIGNDPFILQVGLNSIAPLILETPENVIHIEEDSETCKNFFLYKKNRCLLKLKGIEFYCKENDDTSMDNNNNKKNNISSEQNKEDIYETLDLITKIYQNKNNKVIDILIISNKYPIALLYYIYPYLDSSTLVILMDNLNHKMKNAIFQYYNFIGEADFSRVFEHNIFNTYKSSSKRKRKTSNIYENDEHVYIYNKMKKSPFYIMALSPKIKLNPSEEKYKLFISSEYASSYENEISRMLKEIKKTLKMNKEFYEKYKLLLNNYFSTINEFEFDDNDEIKKNVNDSLGSIIKSFTNSRDVNSDNYKYTLDVLKNLFNTMLFNEYEKSKFKYLFTPLIDFFKLYLNTNDSNYIMYEFLLYGLITNSHDISSYESKELLFLEVLRDVSKQINTLSINEVIGIVTKLNILLKKLRSRDDIEPVEKFIKENFGFDYSNQEL</sequence>